<dbReference type="InterPro" id="IPR011006">
    <property type="entry name" value="CheY-like_superfamily"/>
</dbReference>
<dbReference type="GO" id="GO:0005524">
    <property type="term" value="F:ATP binding"/>
    <property type="evidence" value="ECO:0007669"/>
    <property type="project" value="UniProtKB-KW"/>
</dbReference>
<keyword evidence="10" id="KW-1133">Transmembrane helix</keyword>
<dbReference type="Pfam" id="PF00512">
    <property type="entry name" value="HisKA"/>
    <property type="match status" value="1"/>
</dbReference>
<dbReference type="InterPro" id="IPR001789">
    <property type="entry name" value="Sig_transdc_resp-reg_receiver"/>
</dbReference>
<dbReference type="SUPFAM" id="SSF47384">
    <property type="entry name" value="Homodimeric domain of signal transducing histidine kinase"/>
    <property type="match status" value="1"/>
</dbReference>
<dbReference type="Proteomes" id="UP000243950">
    <property type="component" value="Unassembled WGS sequence"/>
</dbReference>
<dbReference type="InterPro" id="IPR005467">
    <property type="entry name" value="His_kinase_dom"/>
</dbReference>
<dbReference type="InterPro" id="IPR050351">
    <property type="entry name" value="BphY/WalK/GraS-like"/>
</dbReference>
<feature type="transmembrane region" description="Helical" evidence="10">
    <location>
        <begin position="146"/>
        <end position="166"/>
    </location>
</feature>
<dbReference type="InterPro" id="IPR004358">
    <property type="entry name" value="Sig_transdc_His_kin-like_C"/>
</dbReference>
<evidence type="ECO:0000256" key="3">
    <source>
        <dbReference type="ARBA" id="ARBA00022553"/>
    </source>
</evidence>
<dbReference type="SMART" id="SM00387">
    <property type="entry name" value="HATPase_c"/>
    <property type="match status" value="1"/>
</dbReference>
<dbReference type="CDD" id="cd00156">
    <property type="entry name" value="REC"/>
    <property type="match status" value="1"/>
</dbReference>
<evidence type="ECO:0000256" key="10">
    <source>
        <dbReference type="SAM" id="Phobius"/>
    </source>
</evidence>
<evidence type="ECO:0000313" key="14">
    <source>
        <dbReference type="Proteomes" id="UP000243950"/>
    </source>
</evidence>
<feature type="transmembrane region" description="Helical" evidence="10">
    <location>
        <begin position="119"/>
        <end position="140"/>
    </location>
</feature>
<gene>
    <name evidence="13" type="ORF">SAMN05216372_103165</name>
</gene>
<keyword evidence="3 9" id="KW-0597">Phosphoprotein</keyword>
<feature type="transmembrane region" description="Helical" evidence="10">
    <location>
        <begin position="45"/>
        <end position="66"/>
    </location>
</feature>
<dbReference type="Gene3D" id="1.10.287.130">
    <property type="match status" value="1"/>
</dbReference>
<feature type="transmembrane region" description="Helical" evidence="10">
    <location>
        <begin position="20"/>
        <end position="38"/>
    </location>
</feature>
<keyword evidence="6" id="KW-0418">Kinase</keyword>
<dbReference type="InterPro" id="IPR003594">
    <property type="entry name" value="HATPase_dom"/>
</dbReference>
<evidence type="ECO:0000256" key="8">
    <source>
        <dbReference type="ARBA" id="ARBA00023012"/>
    </source>
</evidence>
<dbReference type="GO" id="GO:0007234">
    <property type="term" value="P:osmosensory signaling via phosphorelay pathway"/>
    <property type="evidence" value="ECO:0007669"/>
    <property type="project" value="TreeGrafter"/>
</dbReference>
<evidence type="ECO:0000259" key="12">
    <source>
        <dbReference type="PROSITE" id="PS50110"/>
    </source>
</evidence>
<dbReference type="Gene3D" id="3.40.50.2300">
    <property type="match status" value="1"/>
</dbReference>
<dbReference type="PRINTS" id="PR00344">
    <property type="entry name" value="BCTRLSENSOR"/>
</dbReference>
<dbReference type="PROSITE" id="PS50109">
    <property type="entry name" value="HIS_KIN"/>
    <property type="match status" value="1"/>
</dbReference>
<dbReference type="PANTHER" id="PTHR42878:SF7">
    <property type="entry name" value="SENSOR HISTIDINE KINASE GLRK"/>
    <property type="match status" value="1"/>
</dbReference>
<dbReference type="PANTHER" id="PTHR42878">
    <property type="entry name" value="TWO-COMPONENT HISTIDINE KINASE"/>
    <property type="match status" value="1"/>
</dbReference>
<dbReference type="GO" id="GO:0000155">
    <property type="term" value="F:phosphorelay sensor kinase activity"/>
    <property type="evidence" value="ECO:0007669"/>
    <property type="project" value="InterPro"/>
</dbReference>
<dbReference type="EMBL" id="FOMO01000003">
    <property type="protein sequence ID" value="SFD67383.1"/>
    <property type="molecule type" value="Genomic_DNA"/>
</dbReference>
<dbReference type="EC" id="2.7.13.3" evidence="2"/>
<keyword evidence="5" id="KW-0547">Nucleotide-binding</keyword>
<dbReference type="GO" id="GO:0000156">
    <property type="term" value="F:phosphorelay response regulator activity"/>
    <property type="evidence" value="ECO:0007669"/>
    <property type="project" value="TreeGrafter"/>
</dbReference>
<dbReference type="GO" id="GO:0030295">
    <property type="term" value="F:protein kinase activator activity"/>
    <property type="evidence" value="ECO:0007669"/>
    <property type="project" value="TreeGrafter"/>
</dbReference>
<feature type="modified residue" description="4-aspartylphosphate" evidence="9">
    <location>
        <position position="468"/>
    </location>
</feature>
<dbReference type="InterPro" id="IPR036890">
    <property type="entry name" value="HATPase_C_sf"/>
</dbReference>
<dbReference type="Pfam" id="PF00072">
    <property type="entry name" value="Response_reg"/>
    <property type="match status" value="1"/>
</dbReference>
<dbReference type="Pfam" id="PF02518">
    <property type="entry name" value="HATPase_c"/>
    <property type="match status" value="1"/>
</dbReference>
<evidence type="ECO:0000256" key="1">
    <source>
        <dbReference type="ARBA" id="ARBA00000085"/>
    </source>
</evidence>
<evidence type="ECO:0000313" key="13">
    <source>
        <dbReference type="EMBL" id="SFD67383.1"/>
    </source>
</evidence>
<dbReference type="SMART" id="SM00388">
    <property type="entry name" value="HisKA"/>
    <property type="match status" value="1"/>
</dbReference>
<protein>
    <recommendedName>
        <fullName evidence="2">histidine kinase</fullName>
        <ecNumber evidence="2">2.7.13.3</ecNumber>
    </recommendedName>
</protein>
<evidence type="ECO:0000256" key="9">
    <source>
        <dbReference type="PROSITE-ProRule" id="PRU00169"/>
    </source>
</evidence>
<dbReference type="InterPro" id="IPR003661">
    <property type="entry name" value="HisK_dim/P_dom"/>
</dbReference>
<evidence type="ECO:0000256" key="4">
    <source>
        <dbReference type="ARBA" id="ARBA00022679"/>
    </source>
</evidence>
<keyword evidence="10" id="KW-0472">Membrane</keyword>
<organism evidence="13 14">
    <name type="scientific">Pseudomonas straminea</name>
    <dbReference type="NCBI Taxonomy" id="47882"/>
    <lineage>
        <taxon>Bacteria</taxon>
        <taxon>Pseudomonadati</taxon>
        <taxon>Pseudomonadota</taxon>
        <taxon>Gammaproteobacteria</taxon>
        <taxon>Pseudomonadales</taxon>
        <taxon>Pseudomonadaceae</taxon>
        <taxon>Phytopseudomonas</taxon>
    </lineage>
</organism>
<dbReference type="SUPFAM" id="SSF55874">
    <property type="entry name" value="ATPase domain of HSP90 chaperone/DNA topoisomerase II/histidine kinase"/>
    <property type="match status" value="1"/>
</dbReference>
<dbReference type="CDD" id="cd00082">
    <property type="entry name" value="HisKA"/>
    <property type="match status" value="1"/>
</dbReference>
<dbReference type="PROSITE" id="PS50110">
    <property type="entry name" value="RESPONSE_REGULATORY"/>
    <property type="match status" value="1"/>
</dbReference>
<evidence type="ECO:0000256" key="5">
    <source>
        <dbReference type="ARBA" id="ARBA00022741"/>
    </source>
</evidence>
<reference evidence="14" key="1">
    <citation type="submission" date="2016-10" db="EMBL/GenBank/DDBJ databases">
        <authorList>
            <person name="Varghese N."/>
            <person name="Submissions S."/>
        </authorList>
    </citation>
    <scope>NUCLEOTIDE SEQUENCE [LARGE SCALE GENOMIC DNA]</scope>
    <source>
        <strain evidence="14">JCM 2783</strain>
    </source>
</reference>
<keyword evidence="8" id="KW-0902">Two-component regulatory system</keyword>
<dbReference type="CDD" id="cd00075">
    <property type="entry name" value="HATPase"/>
    <property type="match status" value="1"/>
</dbReference>
<evidence type="ECO:0000259" key="11">
    <source>
        <dbReference type="PROSITE" id="PS50109"/>
    </source>
</evidence>
<dbReference type="RefSeq" id="WP_093502831.1">
    <property type="nucleotide sequence ID" value="NZ_BSSG01000004.1"/>
</dbReference>
<name>A0A1I1UF36_PSEOC</name>
<keyword evidence="7" id="KW-0067">ATP-binding</keyword>
<feature type="domain" description="Response regulatory" evidence="12">
    <location>
        <begin position="424"/>
        <end position="534"/>
    </location>
</feature>
<dbReference type="SUPFAM" id="SSF52172">
    <property type="entry name" value="CheY-like"/>
    <property type="match status" value="1"/>
</dbReference>
<dbReference type="AlphaFoldDB" id="A0A1I1UF36"/>
<accession>A0A1I1UF36</accession>
<evidence type="ECO:0000256" key="6">
    <source>
        <dbReference type="ARBA" id="ARBA00022777"/>
    </source>
</evidence>
<proteinExistence type="predicted"/>
<evidence type="ECO:0000256" key="7">
    <source>
        <dbReference type="ARBA" id="ARBA00022840"/>
    </source>
</evidence>
<keyword evidence="14" id="KW-1185">Reference proteome</keyword>
<dbReference type="InterPro" id="IPR036097">
    <property type="entry name" value="HisK_dim/P_sf"/>
</dbReference>
<evidence type="ECO:0000256" key="2">
    <source>
        <dbReference type="ARBA" id="ARBA00012438"/>
    </source>
</evidence>
<comment type="catalytic activity">
    <reaction evidence="1">
        <text>ATP + protein L-histidine = ADP + protein N-phospho-L-histidine.</text>
        <dbReference type="EC" id="2.7.13.3"/>
    </reaction>
</comment>
<keyword evidence="10" id="KW-0812">Transmembrane</keyword>
<feature type="transmembrane region" description="Helical" evidence="10">
    <location>
        <begin position="86"/>
        <end position="107"/>
    </location>
</feature>
<feature type="domain" description="Histidine kinase" evidence="11">
    <location>
        <begin position="189"/>
        <end position="396"/>
    </location>
</feature>
<keyword evidence="4" id="KW-0808">Transferase</keyword>
<dbReference type="SMART" id="SM00448">
    <property type="entry name" value="REC"/>
    <property type="match status" value="1"/>
</dbReference>
<sequence>MKSLFRLEDLEFSQAQLRLVVVFVVSLYAVVMYPLGLLDAKLLKAVLVTGTLFTLLSVLLLAHLWFLPQPMVWRRVAAMLLDNLGACAVMILGQEALLPTFCVLLSMTVGNGVRFGRPYLILATSFGLGSLTLIAFFVPFLQEHPAVLVMMVLSMLVLPTFSYFLLGRLQEAMAAAKRADQDKSRFLAQASHDLRQPIHAIGLFTTCLRGTPLNAEQHQLIDSVDRSLLSVEQLFRSLLDIYTLDQQQVMPRKQTVDLHRLLVDLKKQNSEAARWAGVDISIRGAATLTYSDPALLGTLLQNLVSNAIKYAPGRPLLIACRRRGSTLTVQLHDRGPGIAAEHLPHLFEEFYRVRQERDRDVEGIGLGLSIVRRIATLLDLQISVASRVGHGTSITLAGLPAVIPRQATHALPPTEPVADLQGIHVLLIEDDRSVLEAMAKLLRAWGCQVTAIDGPPNAALPCDVVVTDFDLGREATGIECLAQLEEWHGRPLPAVILTGHDPQRIRSALPDPRIPLLSKPVRSAELQRVIAELAGRQVSAPLP</sequence>
<dbReference type="Gene3D" id="3.30.565.10">
    <property type="entry name" value="Histidine kinase-like ATPase, C-terminal domain"/>
    <property type="match status" value="1"/>
</dbReference>